<dbReference type="Pfam" id="PF03313">
    <property type="entry name" value="SDH_alpha"/>
    <property type="match status" value="1"/>
</dbReference>
<dbReference type="InterPro" id="IPR005130">
    <property type="entry name" value="Ser_deHydtase-like_asu"/>
</dbReference>
<organism evidence="10">
    <name type="scientific">marine metagenome</name>
    <dbReference type="NCBI Taxonomy" id="408172"/>
    <lineage>
        <taxon>unclassified sequences</taxon>
        <taxon>metagenomes</taxon>
        <taxon>ecological metagenomes</taxon>
    </lineage>
</organism>
<dbReference type="GO" id="GO:0046872">
    <property type="term" value="F:metal ion binding"/>
    <property type="evidence" value="ECO:0007669"/>
    <property type="project" value="UniProtKB-KW"/>
</dbReference>
<evidence type="ECO:0000256" key="3">
    <source>
        <dbReference type="ARBA" id="ARBA00022432"/>
    </source>
</evidence>
<evidence type="ECO:0000256" key="8">
    <source>
        <dbReference type="ARBA" id="ARBA00023239"/>
    </source>
</evidence>
<evidence type="ECO:0000256" key="1">
    <source>
        <dbReference type="ARBA" id="ARBA00001966"/>
    </source>
</evidence>
<keyword evidence="4" id="KW-0004">4Fe-4S</keyword>
<reference evidence="10" key="1">
    <citation type="submission" date="2018-05" db="EMBL/GenBank/DDBJ databases">
        <authorList>
            <person name="Lanie J.A."/>
            <person name="Ng W.-L."/>
            <person name="Kazmierczak K.M."/>
            <person name="Andrzejewski T.M."/>
            <person name="Davidsen T.M."/>
            <person name="Wayne K.J."/>
            <person name="Tettelin H."/>
            <person name="Glass J.I."/>
            <person name="Rusch D."/>
            <person name="Podicherti R."/>
            <person name="Tsui H.-C.T."/>
            <person name="Winkler M.E."/>
        </authorList>
    </citation>
    <scope>NUCLEOTIDE SEQUENCE</scope>
</reference>
<dbReference type="GO" id="GO:0051539">
    <property type="term" value="F:4 iron, 4 sulfur cluster binding"/>
    <property type="evidence" value="ECO:0007669"/>
    <property type="project" value="UniProtKB-KW"/>
</dbReference>
<keyword evidence="5" id="KW-0479">Metal-binding</keyword>
<dbReference type="InterPro" id="IPR051318">
    <property type="entry name" value="Fe-S_L-Ser"/>
</dbReference>
<keyword evidence="7" id="KW-0411">Iron-sulfur</keyword>
<dbReference type="GO" id="GO:0006094">
    <property type="term" value="P:gluconeogenesis"/>
    <property type="evidence" value="ECO:0007669"/>
    <property type="project" value="UniProtKB-KW"/>
</dbReference>
<evidence type="ECO:0000256" key="4">
    <source>
        <dbReference type="ARBA" id="ARBA00022485"/>
    </source>
</evidence>
<proteinExistence type="predicted"/>
<sequence>IHYEINSFKTNHVNTFRLLLDGINGKNIQVVAISIGGGSFEIQNIDGFEVKICGDFYEVCLFNSSKETGLEELKSMFPQSKSIVESFSSDRRLINMKFSKQVSDETIEKLNRIVSFDELIITKPVLPIIAGNEKELPFTSVSSLLEFAEKENLDLGALGLIYERCQSGLEDSAVINRMKNLVSIIESSIKTGLEGTTYKDRILPQQSHLINSAKKRNKILQNSIINQIIANVSAIMESKSAMEVVVANPTAGSCGVVGGVLRAVADDINATQDELIKAYFATGIIGVYFAMGPGFSAEEHGCQVECGASAGMAAAGIVQLFGGTARQAVDAASMAIQNMIGLVCDPIADRVEAPCLGKNVSAAVNALSSATMSCAGYNALIPLNEVIETVSSVSKQMPSCVKCTGKGGLAMTKTACAIKEKMTRKNIIVTP</sequence>
<dbReference type="GO" id="GO:0003941">
    <property type="term" value="F:L-serine ammonia-lyase activity"/>
    <property type="evidence" value="ECO:0007669"/>
    <property type="project" value="TreeGrafter"/>
</dbReference>
<comment type="pathway">
    <text evidence="2">Carbohydrate biosynthesis; gluconeogenesis.</text>
</comment>
<keyword evidence="8" id="KW-0456">Lyase</keyword>
<keyword evidence="6" id="KW-0408">Iron</keyword>
<protein>
    <recommendedName>
        <fullName evidence="9">Serine dehydratase-like alpha subunit domain-containing protein</fullName>
    </recommendedName>
</protein>
<feature type="domain" description="Serine dehydratase-like alpha subunit" evidence="9">
    <location>
        <begin position="161"/>
        <end position="410"/>
    </location>
</feature>
<gene>
    <name evidence="10" type="ORF">METZ01_LOCUS138316</name>
</gene>
<evidence type="ECO:0000256" key="5">
    <source>
        <dbReference type="ARBA" id="ARBA00022723"/>
    </source>
</evidence>
<evidence type="ECO:0000313" key="10">
    <source>
        <dbReference type="EMBL" id="SVA85462.1"/>
    </source>
</evidence>
<name>A0A381Z9C7_9ZZZZ</name>
<evidence type="ECO:0000259" key="9">
    <source>
        <dbReference type="Pfam" id="PF03313"/>
    </source>
</evidence>
<evidence type="ECO:0000256" key="2">
    <source>
        <dbReference type="ARBA" id="ARBA00004742"/>
    </source>
</evidence>
<dbReference type="AlphaFoldDB" id="A0A381Z9C7"/>
<dbReference type="PANTHER" id="PTHR30182">
    <property type="entry name" value="L-SERINE DEHYDRATASE"/>
    <property type="match status" value="1"/>
</dbReference>
<accession>A0A381Z9C7</accession>
<feature type="non-terminal residue" evidence="10">
    <location>
        <position position="1"/>
    </location>
</feature>
<dbReference type="EMBL" id="UINC01020327">
    <property type="protein sequence ID" value="SVA85462.1"/>
    <property type="molecule type" value="Genomic_DNA"/>
</dbReference>
<evidence type="ECO:0000256" key="7">
    <source>
        <dbReference type="ARBA" id="ARBA00023014"/>
    </source>
</evidence>
<dbReference type="PANTHER" id="PTHR30182:SF1">
    <property type="entry name" value="L-SERINE DEHYDRATASE 1"/>
    <property type="match status" value="1"/>
</dbReference>
<keyword evidence="3" id="KW-0312">Gluconeogenesis</keyword>
<evidence type="ECO:0000256" key="6">
    <source>
        <dbReference type="ARBA" id="ARBA00023004"/>
    </source>
</evidence>
<comment type="cofactor">
    <cofactor evidence="1">
        <name>[4Fe-4S] cluster</name>
        <dbReference type="ChEBI" id="CHEBI:49883"/>
    </cofactor>
</comment>